<keyword evidence="23" id="KW-1185">Reference proteome</keyword>
<dbReference type="InParanoid" id="A0A7M7J9J6"/>
<dbReference type="KEGG" id="vde:111244928"/>
<keyword evidence="6" id="KW-0418">Kinase</keyword>
<evidence type="ECO:0000256" key="19">
    <source>
        <dbReference type="SAM" id="SignalP"/>
    </source>
</evidence>
<evidence type="ECO:0000256" key="16">
    <source>
        <dbReference type="PIRSR" id="PIRSR000615-3"/>
    </source>
</evidence>
<dbReference type="Gene3D" id="2.60.40.2170">
    <property type="entry name" value="Wnt, WIF domain"/>
    <property type="match status" value="1"/>
</dbReference>
<dbReference type="Gene3D" id="3.30.200.20">
    <property type="entry name" value="Phosphorylase Kinase, domain 1"/>
    <property type="match status" value="1"/>
</dbReference>
<keyword evidence="2" id="KW-0808">Transferase</keyword>
<evidence type="ECO:0000256" key="1">
    <source>
        <dbReference type="ARBA" id="ARBA00004162"/>
    </source>
</evidence>
<dbReference type="InterPro" id="IPR000719">
    <property type="entry name" value="Prot_kinase_dom"/>
</dbReference>
<feature type="active site" description="Proton acceptor" evidence="14">
    <location>
        <position position="556"/>
    </location>
</feature>
<dbReference type="GO" id="GO:0010976">
    <property type="term" value="P:positive regulation of neuron projection development"/>
    <property type="evidence" value="ECO:0007669"/>
    <property type="project" value="TreeGrafter"/>
</dbReference>
<feature type="domain" description="WIF" evidence="21">
    <location>
        <begin position="35"/>
        <end position="166"/>
    </location>
</feature>
<keyword evidence="12" id="KW-0325">Glycoprotein</keyword>
<evidence type="ECO:0000256" key="17">
    <source>
        <dbReference type="SAM" id="MobiDB-lite"/>
    </source>
</evidence>
<dbReference type="GO" id="GO:0051897">
    <property type="term" value="P:positive regulation of phosphatidylinositol 3-kinase/protein kinase B signal transduction"/>
    <property type="evidence" value="ECO:0007669"/>
    <property type="project" value="TreeGrafter"/>
</dbReference>
<feature type="binding site" evidence="15">
    <location>
        <position position="560"/>
    </location>
    <ligand>
        <name>ATP</name>
        <dbReference type="ChEBI" id="CHEBI:30616"/>
    </ligand>
</feature>
<evidence type="ECO:0000256" key="13">
    <source>
        <dbReference type="ARBA" id="ARBA00051243"/>
    </source>
</evidence>
<dbReference type="FunFam" id="1.10.510.10:FF:001512">
    <property type="entry name" value="Receptor tyrosine-protein kinase erbB-2"/>
    <property type="match status" value="1"/>
</dbReference>
<dbReference type="RefSeq" id="XP_022648255.1">
    <property type="nucleotide sequence ID" value="XM_022792520.1"/>
</dbReference>
<sequence>MAWFRWPTSLALLSALVSTAVVSTPMAPPKLPFNLFLTPQQSLALLGINVDIFYVRDGAMNEYALRFSVPVKGNTVEFSWQNLKSQQQTLNYKIEIQVDRPEAMNPPKLDIPSRGQLPATPTTFVVSLPCTGRESAEVKVTISVNVSSAGDPSRITVVKIPRKKVCLKDERFIEKVITMVPTEPSQAVDDDDDENIDEMEEDSEDAEVEDNNTVLILGKGGNSISDKTVLLSSSRKNSANTTMIMDAATTPVQVSGDRNPMILAVGGAAVFVAMAFMLATTVCYVKTKKMRQATQGNIIIQAAADKYFHEWTTASSTIKTQNGGYGVITSSNLTPQQGQRLLRVGSPVASTVASYSSFRKASPPLAPSPVPPPAVSHLTLKSVGTLNSSAGQYSTIQDISASRSSLLSEQLNELAVDSACLTLVELLNEGAFGRVYYAHLSTFPAVDVQPVFVKTVKEQASAGQIEMFMQEGMMLYGMNHANVLTVFGTCLNLEGQPALIYPAMAEGNLKQFLRRSKFSQTECGHHCLTTQDLVDMGVQIAEGLMYLHRRFFLHKDVAARNCLLDERLHVKLADNSLSRDLFPDDYHCLGDGENRPVAWLAIESLNIREFTPASDLWMFGVTLWELLTLGQQPFAEIDSFEMVNYLNSGYRLAQPVNCPDELFEVMERCWVACPGERLTLPQVVRTLANFYNQLGSYI</sequence>
<evidence type="ECO:0000256" key="14">
    <source>
        <dbReference type="PIRSR" id="PIRSR000615-1"/>
    </source>
</evidence>
<evidence type="ECO:0000256" key="12">
    <source>
        <dbReference type="ARBA" id="ARBA00023180"/>
    </source>
</evidence>
<dbReference type="PANTHER" id="PTHR24416:SF349">
    <property type="entry name" value="TYROSINE-PROTEIN KINASE RYK"/>
    <property type="match status" value="1"/>
</dbReference>
<feature type="transmembrane region" description="Helical" evidence="18">
    <location>
        <begin position="261"/>
        <end position="285"/>
    </location>
</feature>
<dbReference type="InterPro" id="IPR001245">
    <property type="entry name" value="Ser-Thr/Tyr_kinase_cat_dom"/>
</dbReference>
<evidence type="ECO:0000256" key="11">
    <source>
        <dbReference type="ARBA" id="ARBA00023170"/>
    </source>
</evidence>
<dbReference type="InterPro" id="IPR050122">
    <property type="entry name" value="RTK"/>
</dbReference>
<evidence type="ECO:0000256" key="5">
    <source>
        <dbReference type="ARBA" id="ARBA00022741"/>
    </source>
</evidence>
<dbReference type="GO" id="GO:0005886">
    <property type="term" value="C:plasma membrane"/>
    <property type="evidence" value="ECO:0007669"/>
    <property type="project" value="UniProtKB-SubCell"/>
</dbReference>
<feature type="chain" id="PRO_5029679192" description="Tyrosine-protein kinase RYK" evidence="19">
    <location>
        <begin position="20"/>
        <end position="698"/>
    </location>
</feature>
<feature type="binding site" evidence="16">
    <location>
        <position position="561"/>
    </location>
    <ligand>
        <name>Mg(2+)</name>
        <dbReference type="ChEBI" id="CHEBI:18420"/>
    </ligand>
</feature>
<dbReference type="GO" id="GO:0007409">
    <property type="term" value="P:axonogenesis"/>
    <property type="evidence" value="ECO:0007669"/>
    <property type="project" value="TreeGrafter"/>
</dbReference>
<evidence type="ECO:0000259" key="20">
    <source>
        <dbReference type="PROSITE" id="PS50011"/>
    </source>
</evidence>
<evidence type="ECO:0000256" key="9">
    <source>
        <dbReference type="ARBA" id="ARBA00023136"/>
    </source>
</evidence>
<evidence type="ECO:0008006" key="24">
    <source>
        <dbReference type="Google" id="ProtNLM"/>
    </source>
</evidence>
<dbReference type="InterPro" id="IPR008266">
    <property type="entry name" value="Tyr_kinase_AS"/>
</dbReference>
<dbReference type="FunCoup" id="A0A7M7J9J6">
    <property type="interactions" value="253"/>
</dbReference>
<dbReference type="Pfam" id="PF02019">
    <property type="entry name" value="WIF"/>
    <property type="match status" value="1"/>
</dbReference>
<feature type="region of interest" description="Disordered" evidence="17">
    <location>
        <begin position="184"/>
        <end position="208"/>
    </location>
</feature>
<evidence type="ECO:0000256" key="7">
    <source>
        <dbReference type="ARBA" id="ARBA00022840"/>
    </source>
</evidence>
<dbReference type="GO" id="GO:0050793">
    <property type="term" value="P:regulation of developmental process"/>
    <property type="evidence" value="ECO:0007669"/>
    <property type="project" value="UniProtKB-ARBA"/>
</dbReference>
<keyword evidence="11" id="KW-0675">Receptor</keyword>
<dbReference type="Proteomes" id="UP000594260">
    <property type="component" value="Unplaced"/>
</dbReference>
<dbReference type="GO" id="GO:0007169">
    <property type="term" value="P:cell surface receptor protein tyrosine kinase signaling pathway"/>
    <property type="evidence" value="ECO:0007669"/>
    <property type="project" value="TreeGrafter"/>
</dbReference>
<dbReference type="Gene3D" id="1.10.510.10">
    <property type="entry name" value="Transferase(Phosphotransferase) domain 1"/>
    <property type="match status" value="1"/>
</dbReference>
<keyword evidence="4 19" id="KW-0732">Signal</keyword>
<feature type="compositionally biased region" description="Acidic residues" evidence="17">
    <location>
        <begin position="188"/>
        <end position="208"/>
    </location>
</feature>
<keyword evidence="3 18" id="KW-0812">Transmembrane</keyword>
<name>A0A7M7J9J6_VARDE</name>
<feature type="domain" description="Protein kinase" evidence="20">
    <location>
        <begin position="421"/>
        <end position="691"/>
    </location>
</feature>
<comment type="subcellular location">
    <subcellularLocation>
        <location evidence="1">Cell membrane</location>
        <topology evidence="1">Single-pass membrane protein</topology>
    </subcellularLocation>
</comment>
<dbReference type="OMA" id="LYEATHP"/>
<dbReference type="PANTHER" id="PTHR24416">
    <property type="entry name" value="TYROSINE-PROTEIN KINASE RECEPTOR"/>
    <property type="match status" value="1"/>
</dbReference>
<proteinExistence type="predicted"/>
<comment type="catalytic activity">
    <reaction evidence="13">
        <text>L-tyrosyl-[protein] + ATP = O-phospho-L-tyrosyl-[protein] + ADP + H(+)</text>
        <dbReference type="Rhea" id="RHEA:10596"/>
        <dbReference type="Rhea" id="RHEA-COMP:10136"/>
        <dbReference type="Rhea" id="RHEA-COMP:20101"/>
        <dbReference type="ChEBI" id="CHEBI:15378"/>
        <dbReference type="ChEBI" id="CHEBI:30616"/>
        <dbReference type="ChEBI" id="CHEBI:46858"/>
        <dbReference type="ChEBI" id="CHEBI:61978"/>
        <dbReference type="ChEBI" id="CHEBI:456216"/>
        <dbReference type="EC" id="2.7.10.1"/>
    </reaction>
</comment>
<feature type="signal peptide" evidence="19">
    <location>
        <begin position="1"/>
        <end position="19"/>
    </location>
</feature>
<dbReference type="OrthoDB" id="535945at2759"/>
<dbReference type="AlphaFoldDB" id="A0A7M7J9J6"/>
<dbReference type="SUPFAM" id="SSF56112">
    <property type="entry name" value="Protein kinase-like (PK-like)"/>
    <property type="match status" value="1"/>
</dbReference>
<dbReference type="Pfam" id="PF07714">
    <property type="entry name" value="PK_Tyr_Ser-Thr"/>
    <property type="match status" value="1"/>
</dbReference>
<dbReference type="PROSITE" id="PS50011">
    <property type="entry name" value="PROTEIN_KINASE_DOM"/>
    <property type="match status" value="1"/>
</dbReference>
<evidence type="ECO:0000256" key="4">
    <source>
        <dbReference type="ARBA" id="ARBA00022729"/>
    </source>
</evidence>
<protein>
    <recommendedName>
        <fullName evidence="24">Tyrosine-protein kinase RYK</fullName>
    </recommendedName>
</protein>
<keyword evidence="16" id="KW-0460">Magnesium</keyword>
<evidence type="ECO:0000313" key="23">
    <source>
        <dbReference type="Proteomes" id="UP000594260"/>
    </source>
</evidence>
<evidence type="ECO:0000256" key="10">
    <source>
        <dbReference type="ARBA" id="ARBA00023137"/>
    </source>
</evidence>
<feature type="binding site" evidence="16">
    <location>
        <position position="574"/>
    </location>
    <ligand>
        <name>Mg(2+)</name>
        <dbReference type="ChEBI" id="CHEBI:18420"/>
    </ligand>
</feature>
<evidence type="ECO:0000256" key="18">
    <source>
        <dbReference type="SAM" id="Phobius"/>
    </source>
</evidence>
<keyword evidence="10" id="KW-0829">Tyrosine-protein kinase</keyword>
<dbReference type="PROSITE" id="PS00109">
    <property type="entry name" value="PROTEIN_KINASE_TYR"/>
    <property type="match status" value="1"/>
</dbReference>
<reference evidence="22" key="1">
    <citation type="submission" date="2021-01" db="UniProtKB">
        <authorList>
            <consortium name="EnsemblMetazoa"/>
        </authorList>
    </citation>
    <scope>IDENTIFICATION</scope>
</reference>
<dbReference type="InterPro" id="IPR003306">
    <property type="entry name" value="WIF"/>
</dbReference>
<dbReference type="InterPro" id="IPR011009">
    <property type="entry name" value="Kinase-like_dom_sf"/>
</dbReference>
<evidence type="ECO:0000256" key="15">
    <source>
        <dbReference type="PIRSR" id="PIRSR000615-2"/>
    </source>
</evidence>
<dbReference type="InterPro" id="IPR038677">
    <property type="entry name" value="WIF_sf"/>
</dbReference>
<dbReference type="GO" id="GO:0005524">
    <property type="term" value="F:ATP binding"/>
    <property type="evidence" value="ECO:0007669"/>
    <property type="project" value="UniProtKB-KW"/>
</dbReference>
<dbReference type="GO" id="GO:0004714">
    <property type="term" value="F:transmembrane receptor protein tyrosine kinase activity"/>
    <property type="evidence" value="ECO:0007669"/>
    <property type="project" value="UniProtKB-EC"/>
</dbReference>
<evidence type="ECO:0000313" key="22">
    <source>
        <dbReference type="EnsemblMetazoa" id="XP_022648255"/>
    </source>
</evidence>
<evidence type="ECO:0000256" key="3">
    <source>
        <dbReference type="ARBA" id="ARBA00022692"/>
    </source>
</evidence>
<dbReference type="EnsemblMetazoa" id="XM_022792520">
    <property type="protein sequence ID" value="XP_022648255"/>
    <property type="gene ID" value="LOC111244928"/>
</dbReference>
<keyword evidence="16" id="KW-0479">Metal-binding</keyword>
<dbReference type="GO" id="GO:0046872">
    <property type="term" value="F:metal ion binding"/>
    <property type="evidence" value="ECO:0007669"/>
    <property type="project" value="UniProtKB-KW"/>
</dbReference>
<keyword evidence="8 18" id="KW-1133">Transmembrane helix</keyword>
<dbReference type="GO" id="GO:0043235">
    <property type="term" value="C:receptor complex"/>
    <property type="evidence" value="ECO:0007669"/>
    <property type="project" value="TreeGrafter"/>
</dbReference>
<evidence type="ECO:0000256" key="8">
    <source>
        <dbReference type="ARBA" id="ARBA00022989"/>
    </source>
</evidence>
<evidence type="ECO:0000259" key="21">
    <source>
        <dbReference type="PROSITE" id="PS50814"/>
    </source>
</evidence>
<evidence type="ECO:0000256" key="2">
    <source>
        <dbReference type="ARBA" id="ARBA00022679"/>
    </source>
</evidence>
<keyword evidence="7 15" id="KW-0067">ATP-binding</keyword>
<keyword evidence="9 18" id="KW-0472">Membrane</keyword>
<organism evidence="22 23">
    <name type="scientific">Varroa destructor</name>
    <name type="common">Honeybee mite</name>
    <dbReference type="NCBI Taxonomy" id="109461"/>
    <lineage>
        <taxon>Eukaryota</taxon>
        <taxon>Metazoa</taxon>
        <taxon>Ecdysozoa</taxon>
        <taxon>Arthropoda</taxon>
        <taxon>Chelicerata</taxon>
        <taxon>Arachnida</taxon>
        <taxon>Acari</taxon>
        <taxon>Parasitiformes</taxon>
        <taxon>Mesostigmata</taxon>
        <taxon>Gamasina</taxon>
        <taxon>Dermanyssoidea</taxon>
        <taxon>Varroidae</taxon>
        <taxon>Varroa</taxon>
    </lineage>
</organism>
<keyword evidence="5 15" id="KW-0547">Nucleotide-binding</keyword>
<dbReference type="PROSITE" id="PS50814">
    <property type="entry name" value="WIF"/>
    <property type="match status" value="1"/>
</dbReference>
<dbReference type="SMART" id="SM00469">
    <property type="entry name" value="WIF"/>
    <property type="match status" value="1"/>
</dbReference>
<evidence type="ECO:0000256" key="6">
    <source>
        <dbReference type="ARBA" id="ARBA00022777"/>
    </source>
</evidence>
<dbReference type="PRINTS" id="PR00109">
    <property type="entry name" value="TYRKINASE"/>
</dbReference>
<accession>A0A7M7J9J6</accession>
<dbReference type="GeneID" id="111244928"/>